<reference evidence="2" key="1">
    <citation type="submission" date="2018-04" db="EMBL/GenBank/DDBJ databases">
        <title>Transcriptome of Schizaphis graminum biotype I.</title>
        <authorList>
            <person name="Scully E.D."/>
            <person name="Geib S.M."/>
            <person name="Palmer N.A."/>
            <person name="Koch K."/>
            <person name="Bradshaw J."/>
            <person name="Heng-Moss T."/>
            <person name="Sarath G."/>
        </authorList>
    </citation>
    <scope>NUCLEOTIDE SEQUENCE</scope>
</reference>
<dbReference type="EMBL" id="GGMR01002297">
    <property type="protein sequence ID" value="MBY14916.1"/>
    <property type="molecule type" value="Transcribed_RNA"/>
</dbReference>
<gene>
    <name evidence="2" type="ORF">g.1978</name>
</gene>
<sequence length="134" mass="15010">MEKSLGGAAKARERKKLKLEQVAHNCSQNISSMFNAITKKSSKLEPVEPQGSKFTQPSPNSQLQPDEDHQEYLVDDPNPDKAEEELISAQVELHSNISNSIHIPILHEKEKQDNVVDNIVSKSLICTRTILCNH</sequence>
<protein>
    <submittedName>
        <fullName evidence="2">Uncharacterized protein</fullName>
    </submittedName>
</protein>
<accession>A0A2S2NDP8</accession>
<evidence type="ECO:0000256" key="1">
    <source>
        <dbReference type="SAM" id="MobiDB-lite"/>
    </source>
</evidence>
<feature type="region of interest" description="Disordered" evidence="1">
    <location>
        <begin position="40"/>
        <end position="78"/>
    </location>
</feature>
<name>A0A2S2NDP8_SCHGA</name>
<evidence type="ECO:0000313" key="2">
    <source>
        <dbReference type="EMBL" id="MBY14916.1"/>
    </source>
</evidence>
<feature type="compositionally biased region" description="Polar residues" evidence="1">
    <location>
        <begin position="52"/>
        <end position="64"/>
    </location>
</feature>
<organism evidence="2">
    <name type="scientific">Schizaphis graminum</name>
    <name type="common">Green bug aphid</name>
    <dbReference type="NCBI Taxonomy" id="13262"/>
    <lineage>
        <taxon>Eukaryota</taxon>
        <taxon>Metazoa</taxon>
        <taxon>Ecdysozoa</taxon>
        <taxon>Arthropoda</taxon>
        <taxon>Hexapoda</taxon>
        <taxon>Insecta</taxon>
        <taxon>Pterygota</taxon>
        <taxon>Neoptera</taxon>
        <taxon>Paraneoptera</taxon>
        <taxon>Hemiptera</taxon>
        <taxon>Sternorrhyncha</taxon>
        <taxon>Aphidomorpha</taxon>
        <taxon>Aphidoidea</taxon>
        <taxon>Aphididae</taxon>
        <taxon>Aphidini</taxon>
        <taxon>Schizaphis</taxon>
    </lineage>
</organism>
<proteinExistence type="predicted"/>
<dbReference type="AlphaFoldDB" id="A0A2S2NDP8"/>